<protein>
    <submittedName>
        <fullName evidence="2">Uncharacterized protein</fullName>
    </submittedName>
</protein>
<keyword evidence="1" id="KW-1133">Transmembrane helix</keyword>
<feature type="transmembrane region" description="Helical" evidence="1">
    <location>
        <begin position="112"/>
        <end position="130"/>
    </location>
</feature>
<reference evidence="2 3" key="1">
    <citation type="submission" date="2019-06" db="EMBL/GenBank/DDBJ databases">
        <title>Sorghum-associated microbial communities from plants grown in Nebraska, USA.</title>
        <authorList>
            <person name="Schachtman D."/>
        </authorList>
    </citation>
    <scope>NUCLEOTIDE SEQUENCE [LARGE SCALE GENOMIC DNA]</scope>
    <source>
        <strain evidence="2 3">T529</strain>
    </source>
</reference>
<gene>
    <name evidence="2" type="ORF">FB547_101666</name>
</gene>
<evidence type="ECO:0000313" key="3">
    <source>
        <dbReference type="Proteomes" id="UP000319722"/>
    </source>
</evidence>
<organism evidence="2 3">
    <name type="scientific">Variovorax beijingensis</name>
    <dbReference type="NCBI Taxonomy" id="2496117"/>
    <lineage>
        <taxon>Bacteria</taxon>
        <taxon>Pseudomonadati</taxon>
        <taxon>Pseudomonadota</taxon>
        <taxon>Betaproteobacteria</taxon>
        <taxon>Burkholderiales</taxon>
        <taxon>Comamonadaceae</taxon>
        <taxon>Variovorax</taxon>
    </lineage>
</organism>
<evidence type="ECO:0000313" key="2">
    <source>
        <dbReference type="EMBL" id="TWD90997.1"/>
    </source>
</evidence>
<name>A0A561CJ21_9BURK</name>
<dbReference type="Proteomes" id="UP000319722">
    <property type="component" value="Unassembled WGS sequence"/>
</dbReference>
<feature type="transmembrane region" description="Helical" evidence="1">
    <location>
        <begin position="21"/>
        <end position="45"/>
    </location>
</feature>
<keyword evidence="1" id="KW-0472">Membrane</keyword>
<accession>A0A561CJ21</accession>
<dbReference type="AlphaFoldDB" id="A0A561CJ21"/>
<dbReference type="EMBL" id="VIVL01000001">
    <property type="protein sequence ID" value="TWD90997.1"/>
    <property type="molecule type" value="Genomic_DNA"/>
</dbReference>
<feature type="transmembrane region" description="Helical" evidence="1">
    <location>
        <begin position="81"/>
        <end position="106"/>
    </location>
</feature>
<dbReference type="OrthoDB" id="8854623at2"/>
<proteinExistence type="predicted"/>
<evidence type="ECO:0000256" key="1">
    <source>
        <dbReference type="SAM" id="Phobius"/>
    </source>
</evidence>
<keyword evidence="1" id="KW-0812">Transmembrane</keyword>
<sequence length="135" mass="13867">MVSGASMPSGRSASPVVHAPAARAWMLAETLMLGLASTVHAGFLVSGYAHAAARNAEAVIAAVLVLASAETWLRPHHARRAAIFGQGFALLGTLVGLGTIIAGIGPRTVPDLVYHALLLCVLVAGLAWALRCRPV</sequence>
<comment type="caution">
    <text evidence="2">The sequence shown here is derived from an EMBL/GenBank/DDBJ whole genome shotgun (WGS) entry which is preliminary data.</text>
</comment>